<name>A0A0D5ZJZ6_9BACT</name>
<dbReference type="AlphaFoldDB" id="A0A0D5ZJZ6"/>
<sequence length="704" mass="80381">MKKRFLIPLSVLGVASVVGISVGSSVIASSTTSKSKNANNNGEFEKFKQKLTDLETLSNQNKRDIQSNKNQNDFFANEDNILELDRKLELLTNSKLDALRETVLSNIEREKQAFNSDLTLANEQIAQLQELINHNRETQLTSEEKLTSLGSKLETFETTFNEFKTRENNQENNAQINQSINELKQELQSLKEQVSRQNNTNSGSTSGVSGSSSNSQELETKIDALKTRFEKLLENFKAIYSESEAENVNKLNELVEKLNSLEERVSQLSNSNNEDNSQPNNQPTTNQNNEELSALKSELNTVKEQIKQLSTQYTTLNEWKKQQEAKETSASNSNVESSNNDQIKQDISSLKEQLETLKQRLSSIESNNNNQELETKIDALKTRFEKLLTYLNGVYDENSETMVLQKFINELNKNYVNEFNGSSSTNSTFPAVLKEKLSSIETKFNEKITSLDIDNKINTLKAEVAELRRQIQSSSSGSSVGNYDSQITEIQRKITELEKQHIPTSIEEFTEGGIMDYSSNTLFAWHHMSDGQWNFRRLPVISKVFEFTPIELGEVGERFEGDGRDFVMLWAYALSNETYDSKDVSNHILNNFFNGNEDNYQELRRKITIKNIWVQRSGRSKEIIKLNLKQINFTSENNEDYVLLFEDDEARLSLQVKWIISETGDNYASFLPTEEVHVLSSPSFSKIFVEVGELPEDFNFKNIT</sequence>
<protein>
    <recommendedName>
        <fullName evidence="6">Chromosome segregation protein</fullName>
    </recommendedName>
</protein>
<dbReference type="PANTHER" id="PTHR23159:SF31">
    <property type="entry name" value="CENTROSOME-ASSOCIATED PROTEIN CEP250 ISOFORM X1"/>
    <property type="match status" value="1"/>
</dbReference>
<evidence type="ECO:0000313" key="4">
    <source>
        <dbReference type="EMBL" id="AKA50047.1"/>
    </source>
</evidence>
<evidence type="ECO:0000256" key="2">
    <source>
        <dbReference type="SAM" id="MobiDB-lite"/>
    </source>
</evidence>
<feature type="region of interest" description="Disordered" evidence="2">
    <location>
        <begin position="265"/>
        <end position="288"/>
    </location>
</feature>
<dbReference type="PATRIC" id="fig|29556.3.peg.437"/>
<keyword evidence="1" id="KW-0175">Coiled coil</keyword>
<dbReference type="Proteomes" id="UP000032722">
    <property type="component" value="Chromosome"/>
</dbReference>
<feature type="coiled-coil region" evidence="1">
    <location>
        <begin position="104"/>
        <end position="138"/>
    </location>
</feature>
<accession>A0A0D5ZJZ6</accession>
<gene>
    <name evidence="4" type="ORF">VO56_02210</name>
</gene>
<dbReference type="EMBL" id="CP011021">
    <property type="protein sequence ID" value="AKA50047.1"/>
    <property type="molecule type" value="Genomic_DNA"/>
</dbReference>
<feature type="region of interest" description="Disordered" evidence="2">
    <location>
        <begin position="191"/>
        <end position="217"/>
    </location>
</feature>
<feature type="compositionally biased region" description="Low complexity" evidence="2">
    <location>
        <begin position="198"/>
        <end position="215"/>
    </location>
</feature>
<dbReference type="KEGG" id="mgb:VO56_02210"/>
<organism evidence="5">
    <name type="scientific">Mycoplasmopsis gallinacea</name>
    <dbReference type="NCBI Taxonomy" id="29556"/>
    <lineage>
        <taxon>Bacteria</taxon>
        <taxon>Bacillati</taxon>
        <taxon>Mycoplasmatota</taxon>
        <taxon>Mycoplasmoidales</taxon>
        <taxon>Metamycoplasmataceae</taxon>
        <taxon>Mycoplasmopsis</taxon>
    </lineage>
</organism>
<feature type="compositionally biased region" description="Low complexity" evidence="2">
    <location>
        <begin position="269"/>
        <end position="288"/>
    </location>
</feature>
<evidence type="ECO:0000256" key="1">
    <source>
        <dbReference type="SAM" id="Coils"/>
    </source>
</evidence>
<feature type="coiled-coil region" evidence="1">
    <location>
        <begin position="450"/>
        <end position="500"/>
    </location>
</feature>
<dbReference type="PANTHER" id="PTHR23159">
    <property type="entry name" value="CENTROSOMAL PROTEIN 2"/>
    <property type="match status" value="1"/>
</dbReference>
<evidence type="ECO:0000313" key="5">
    <source>
        <dbReference type="Proteomes" id="UP000032722"/>
    </source>
</evidence>
<feature type="region of interest" description="Disordered" evidence="2">
    <location>
        <begin position="324"/>
        <end position="343"/>
    </location>
</feature>
<feature type="signal peptide" evidence="3">
    <location>
        <begin position="1"/>
        <end position="20"/>
    </location>
</feature>
<feature type="compositionally biased region" description="Low complexity" evidence="2">
    <location>
        <begin position="329"/>
        <end position="340"/>
    </location>
</feature>
<reference evidence="4 5" key="1">
    <citation type="journal article" date="2015" name="Genome Announc.">
        <title>Complete Genome Sequence of Mycoplasma meleagridis, a Possible Emerging Pathogen in Chickens.</title>
        <authorList>
            <person name="Abolnik C."/>
        </authorList>
    </citation>
    <scope>NUCLEOTIDE SEQUENCE [LARGE SCALE GENOMIC DNA]</scope>
    <source>
        <strain evidence="4 5">B2096 8B</strain>
    </source>
</reference>
<evidence type="ECO:0000256" key="3">
    <source>
        <dbReference type="SAM" id="SignalP"/>
    </source>
</evidence>
<feature type="chain" id="PRO_5002300397" description="Chromosome segregation protein" evidence="3">
    <location>
        <begin position="21"/>
        <end position="704"/>
    </location>
</feature>
<dbReference type="HOGENOM" id="CLU_391721_0_0_14"/>
<proteinExistence type="predicted"/>
<keyword evidence="3" id="KW-0732">Signal</keyword>
<evidence type="ECO:0008006" key="6">
    <source>
        <dbReference type="Google" id="ProtNLM"/>
    </source>
</evidence>